<dbReference type="SMART" id="SM00530">
    <property type="entry name" value="HTH_XRE"/>
    <property type="match status" value="1"/>
</dbReference>
<evidence type="ECO:0000259" key="2">
    <source>
        <dbReference type="PROSITE" id="PS50943"/>
    </source>
</evidence>
<evidence type="ECO:0000313" key="4">
    <source>
        <dbReference type="Proteomes" id="UP000001304"/>
    </source>
</evidence>
<dbReference type="GO" id="GO:0003677">
    <property type="term" value="F:DNA binding"/>
    <property type="evidence" value="ECO:0007669"/>
    <property type="project" value="InterPro"/>
</dbReference>
<protein>
    <submittedName>
        <fullName evidence="3">Transcriptional regulator, XRE family</fullName>
    </submittedName>
</protein>
<dbReference type="KEGG" id="iag:Igag_0102"/>
<dbReference type="InterPro" id="IPR001387">
    <property type="entry name" value="Cro/C1-type_HTH"/>
</dbReference>
<dbReference type="InterPro" id="IPR010982">
    <property type="entry name" value="Lambda_DNA-bd_dom_sf"/>
</dbReference>
<dbReference type="PROSITE" id="PS50943">
    <property type="entry name" value="HTH_CROC1"/>
    <property type="match status" value="1"/>
</dbReference>
<keyword evidence="4" id="KW-1185">Reference proteome</keyword>
<name>E0SPT2_IGNAA</name>
<sequence length="184" mass="20981">MRYCEMCGMEVEESNMYKVNIEGTILNVCSSCYSRLASKGKLLHQTQQVPDIAKTKESSLRKPTSSSKPTQNTSVSTISRNKGTIQPKMYENYELVEDYAEKIRKARESLGWSQAILAEKVKTSENIIKRIESGKLRPTYDLAKRLEDVLKIKLLVPSVEEDVSKQKIQKYITLGEIVNIRESK</sequence>
<reference evidence="3 4" key="1">
    <citation type="journal article" date="2010" name="Stand. Genomic Sci.">
        <title>Complete genome sequence of Ignisphaera aggregans type strain (AQ1.S1).</title>
        <authorList>
            <person name="Goker M."/>
            <person name="Held B."/>
            <person name="Lapidus A."/>
            <person name="Nolan M."/>
            <person name="Spring S."/>
            <person name="Yasawong M."/>
            <person name="Lucas S."/>
            <person name="Glavina Del Rio T."/>
            <person name="Tice H."/>
            <person name="Cheng J.F."/>
            <person name="Goodwin L."/>
            <person name="Tapia R."/>
            <person name="Pitluck S."/>
            <person name="Liolios K."/>
            <person name="Ivanova N."/>
            <person name="Mavromatis K."/>
            <person name="Mikhailova N."/>
            <person name="Pati A."/>
            <person name="Chen A."/>
            <person name="Palaniappan K."/>
            <person name="Brambilla E."/>
            <person name="Land M."/>
            <person name="Hauser L."/>
            <person name="Chang Y.J."/>
            <person name="Jeffries C.D."/>
            <person name="Brettin T."/>
            <person name="Detter J.C."/>
            <person name="Han C."/>
            <person name="Rohde M."/>
            <person name="Sikorski J."/>
            <person name="Woyke T."/>
            <person name="Bristow J."/>
            <person name="Eisen J.A."/>
            <person name="Markowitz V."/>
            <person name="Hugenholtz P."/>
            <person name="Kyrpides N.C."/>
            <person name="Klenk H.P."/>
        </authorList>
    </citation>
    <scope>NUCLEOTIDE SEQUENCE [LARGE SCALE GENOMIC DNA]</scope>
    <source>
        <strain evidence="4">DSM 17230 / JCM 13409 / AQ1.S1</strain>
    </source>
</reference>
<dbReference type="Pfam" id="PF01381">
    <property type="entry name" value="HTH_3"/>
    <property type="match status" value="1"/>
</dbReference>
<dbReference type="CDD" id="cd00093">
    <property type="entry name" value="HTH_XRE"/>
    <property type="match status" value="1"/>
</dbReference>
<dbReference type="Proteomes" id="UP000001304">
    <property type="component" value="Chromosome"/>
</dbReference>
<dbReference type="HOGENOM" id="CLU_130237_0_0_2"/>
<organism evidence="3 4">
    <name type="scientific">Ignisphaera aggregans (strain DSM 17230 / JCM 13409 / AQ1.S1)</name>
    <dbReference type="NCBI Taxonomy" id="583356"/>
    <lineage>
        <taxon>Archaea</taxon>
        <taxon>Thermoproteota</taxon>
        <taxon>Thermoprotei</taxon>
        <taxon>Desulfurococcales</taxon>
        <taxon>Desulfurococcaceae</taxon>
        <taxon>Ignisphaera</taxon>
    </lineage>
</organism>
<accession>E0SPT2</accession>
<dbReference type="BioCyc" id="IAGG583356:GHAH-111-MONOMER"/>
<dbReference type="NCBIfam" id="TIGR00270">
    <property type="entry name" value="multiprotein bridging factor aMBF1"/>
    <property type="match status" value="1"/>
</dbReference>
<feature type="region of interest" description="Disordered" evidence="1">
    <location>
        <begin position="48"/>
        <end position="81"/>
    </location>
</feature>
<evidence type="ECO:0000256" key="1">
    <source>
        <dbReference type="SAM" id="MobiDB-lite"/>
    </source>
</evidence>
<dbReference type="EMBL" id="CP002098">
    <property type="protein sequence ID" value="ADM26954.1"/>
    <property type="molecule type" value="Genomic_DNA"/>
</dbReference>
<gene>
    <name evidence="3" type="ordered locus">Igag_0102</name>
</gene>
<dbReference type="SUPFAM" id="SSF47413">
    <property type="entry name" value="lambda repressor-like DNA-binding domains"/>
    <property type="match status" value="1"/>
</dbReference>
<dbReference type="STRING" id="583356.Igag_0102"/>
<evidence type="ECO:0000313" key="3">
    <source>
        <dbReference type="EMBL" id="ADM26954.1"/>
    </source>
</evidence>
<dbReference type="AlphaFoldDB" id="E0SPT2"/>
<feature type="compositionally biased region" description="Polar residues" evidence="1">
    <location>
        <begin position="61"/>
        <end position="81"/>
    </location>
</feature>
<dbReference type="InterPro" id="IPR004451">
    <property type="entry name" value="MJ0586"/>
</dbReference>
<proteinExistence type="predicted"/>
<dbReference type="Gene3D" id="1.10.260.40">
    <property type="entry name" value="lambda repressor-like DNA-binding domains"/>
    <property type="match status" value="1"/>
</dbReference>
<feature type="domain" description="HTH cro/C1-type" evidence="2">
    <location>
        <begin position="103"/>
        <end position="159"/>
    </location>
</feature>